<evidence type="ECO:0000256" key="6">
    <source>
        <dbReference type="ARBA" id="ARBA00040774"/>
    </source>
</evidence>
<protein>
    <recommendedName>
        <fullName evidence="6">Small ribosomal subunit protein uS14m</fullName>
    </recommendedName>
    <alternativeName>
        <fullName evidence="7">Ribosomal protein S14, mitochondrial</fullName>
    </alternativeName>
</protein>
<evidence type="ECO:0000256" key="2">
    <source>
        <dbReference type="ARBA" id="ARBA00009083"/>
    </source>
</evidence>
<dbReference type="SUPFAM" id="SSF57716">
    <property type="entry name" value="Glucocorticoid receptor-like (DNA-binding domain)"/>
    <property type="match status" value="1"/>
</dbReference>
<organism evidence="8">
    <name type="scientific">Acanthamoeba polyphaga</name>
    <name type="common">Amoeba</name>
    <dbReference type="NCBI Taxonomy" id="5757"/>
    <lineage>
        <taxon>Eukaryota</taxon>
        <taxon>Amoebozoa</taxon>
        <taxon>Discosea</taxon>
        <taxon>Longamoebia</taxon>
        <taxon>Centramoebida</taxon>
        <taxon>Acanthamoebidae</taxon>
        <taxon>Acanthamoeba</taxon>
    </lineage>
</organism>
<name>A0A0S0IVB9_ACAPO</name>
<dbReference type="PROSITE" id="PS00527">
    <property type="entry name" value="RIBOSOMAL_S14"/>
    <property type="match status" value="1"/>
</dbReference>
<dbReference type="EMBL" id="KP054475">
    <property type="protein sequence ID" value="ALG41034.1"/>
    <property type="molecule type" value="Genomic_DNA"/>
</dbReference>
<dbReference type="GO" id="GO:0015935">
    <property type="term" value="C:small ribosomal subunit"/>
    <property type="evidence" value="ECO:0007669"/>
    <property type="project" value="TreeGrafter"/>
</dbReference>
<geneLocation type="mitochondrion" evidence="8"/>
<evidence type="ECO:0000256" key="7">
    <source>
        <dbReference type="ARBA" id="ARBA00042804"/>
    </source>
</evidence>
<evidence type="ECO:0000256" key="4">
    <source>
        <dbReference type="ARBA" id="ARBA00023128"/>
    </source>
</evidence>
<evidence type="ECO:0000313" key="8">
    <source>
        <dbReference type="EMBL" id="ALG41034.1"/>
    </source>
</evidence>
<keyword evidence="5" id="KW-0687">Ribonucleoprotein</keyword>
<dbReference type="Pfam" id="PF00253">
    <property type="entry name" value="Ribosomal_S14"/>
    <property type="match status" value="1"/>
</dbReference>
<keyword evidence="4 8" id="KW-0496">Mitochondrion</keyword>
<accession>A0A0S0IVB9</accession>
<dbReference type="GO" id="GO:0003735">
    <property type="term" value="F:structural constituent of ribosome"/>
    <property type="evidence" value="ECO:0007669"/>
    <property type="project" value="InterPro"/>
</dbReference>
<evidence type="ECO:0000256" key="1">
    <source>
        <dbReference type="ARBA" id="ARBA00004173"/>
    </source>
</evidence>
<comment type="subcellular location">
    <subcellularLocation>
        <location evidence="1">Mitochondrion</location>
    </subcellularLocation>
</comment>
<keyword evidence="3 8" id="KW-0689">Ribosomal protein</keyword>
<evidence type="ECO:0000256" key="3">
    <source>
        <dbReference type="ARBA" id="ARBA00022980"/>
    </source>
</evidence>
<gene>
    <name evidence="8" type="primary">rps14</name>
</gene>
<dbReference type="InterPro" id="IPR018271">
    <property type="entry name" value="Ribosomal_uS14_CS"/>
</dbReference>
<dbReference type="PANTHER" id="PTHR19836:SF30">
    <property type="entry name" value="RIBOSOMAL PROTEIN S14"/>
    <property type="match status" value="1"/>
</dbReference>
<proteinExistence type="inferred from homology"/>
<comment type="similarity">
    <text evidence="2">Belongs to the universal ribosomal protein uS14 family.</text>
</comment>
<dbReference type="GO" id="GO:0006412">
    <property type="term" value="P:translation"/>
    <property type="evidence" value="ECO:0007669"/>
    <property type="project" value="InterPro"/>
</dbReference>
<dbReference type="PANTHER" id="PTHR19836">
    <property type="entry name" value="30S RIBOSOMAL PROTEIN S14"/>
    <property type="match status" value="1"/>
</dbReference>
<dbReference type="InterPro" id="IPR001209">
    <property type="entry name" value="Ribosomal_uS14"/>
</dbReference>
<dbReference type="Gene3D" id="1.10.287.1480">
    <property type="match status" value="1"/>
</dbReference>
<reference evidence="8" key="1">
    <citation type="journal article" date="2019" name="Microbiol. Resour. Announc.">
        <title>Remarkable Features of Mitochondrial DNA of Acanthamoeba polyphaga Linc Ap-1, Revealed by Whole-Genome Sequencing.</title>
        <authorList>
            <person name="Karlyshev A.V."/>
        </authorList>
    </citation>
    <scope>NUCLEOTIDE SEQUENCE</scope>
    <source>
        <strain evidence="8">Linc Ap-1</strain>
    </source>
</reference>
<dbReference type="AlphaFoldDB" id="A0A0S0IVB9"/>
<dbReference type="GO" id="GO:0005739">
    <property type="term" value="C:mitochondrion"/>
    <property type="evidence" value="ECO:0007669"/>
    <property type="project" value="UniProtKB-SubCell"/>
</dbReference>
<sequence>MKYLLIKNKKLYKLFFKFELKRLQYKSIMLNARLPNYMRQRALMYINKLNKNSSYVNIKQRCFITNNSRSVLNHFKLSRIKLRLLISNNYVNGVKKFNK</sequence>
<evidence type="ECO:0000256" key="5">
    <source>
        <dbReference type="ARBA" id="ARBA00023274"/>
    </source>
</evidence>